<keyword evidence="1" id="KW-0732">Signal</keyword>
<dbReference type="EMBL" id="CP034183">
    <property type="protein sequence ID" value="AZI41831.1"/>
    <property type="molecule type" value="Genomic_DNA"/>
</dbReference>
<organism evidence="3 4">
    <name type="scientific">Deinococcus psychrotolerans</name>
    <dbReference type="NCBI Taxonomy" id="2489213"/>
    <lineage>
        <taxon>Bacteria</taxon>
        <taxon>Thermotogati</taxon>
        <taxon>Deinococcota</taxon>
        <taxon>Deinococci</taxon>
        <taxon>Deinococcales</taxon>
        <taxon>Deinococcaceae</taxon>
        <taxon>Deinococcus</taxon>
    </lineage>
</organism>
<evidence type="ECO:0000256" key="1">
    <source>
        <dbReference type="SAM" id="SignalP"/>
    </source>
</evidence>
<protein>
    <recommendedName>
        <fullName evidence="2">FecR protein domain-containing protein</fullName>
    </recommendedName>
</protein>
<dbReference type="Gene3D" id="2.60.120.1440">
    <property type="match status" value="1"/>
</dbReference>
<feature type="signal peptide" evidence="1">
    <location>
        <begin position="1"/>
        <end position="23"/>
    </location>
</feature>
<accession>A0A3G8YK16</accession>
<dbReference type="PANTHER" id="PTHR38731:SF3">
    <property type="entry name" value="BLL6125 PROTEIN"/>
    <property type="match status" value="1"/>
</dbReference>
<gene>
    <name evidence="3" type="ORF">EHF33_02930</name>
</gene>
<dbReference type="Pfam" id="PF04773">
    <property type="entry name" value="FecR"/>
    <property type="match status" value="1"/>
</dbReference>
<evidence type="ECO:0000313" key="3">
    <source>
        <dbReference type="EMBL" id="AZI41831.1"/>
    </source>
</evidence>
<feature type="chain" id="PRO_5018298086" description="FecR protein domain-containing protein" evidence="1">
    <location>
        <begin position="24"/>
        <end position="548"/>
    </location>
</feature>
<sequence>MHVRLLIFLLFDLILLLSETASAATGAPPTLQRVNGSVESLGSTWQAAVTDQPVRQALRIGAGRAQLQSAGGQVLASSGSALRIYQNEPDFQTGKFYLTGQVSFFSQKAHLSAAGQVRVDVTAPTRRVAVIAGKARISVGSKLYTLGAGQQYDFGTQKITAFAERDAWYRSQFSGEGEAVIEAATGPVSIQDTPALNASAAPVSRPVKIGEKLNVGQQLLTGASAWAEIGFTGGGYLRLQPQSALSVLSIDQVLDRTGRAKRQVVLKLLRGSAWNVVAKRQGGYEITTPTITTAVRGTVFRVDDSGLVKVFDGQVELPSSAGLLMLSGQERTAAGEVQPLVTDAADAANLALDAQRSGPIQLDVSLAPSLPDLALIVRSQPETRLSVQVAGRDIPMFGDAEGNFKLQASGEGLQSSGGLQGRLPEGRYEVTIRAERGGRQKTISRALLIDRTPPLLLGVKASRAGRVIRLSGQIQDVSSTVVLSVQVGGRSYTRILRLPQQADFDWTLPLPTPSAAVTLQARDAAGNLRRVEFSAGAAGEGGVGYAAP</sequence>
<dbReference type="KEGG" id="dph:EHF33_02930"/>
<evidence type="ECO:0000259" key="2">
    <source>
        <dbReference type="Pfam" id="PF04773"/>
    </source>
</evidence>
<dbReference type="OrthoDB" id="55068at2"/>
<reference evidence="3 4" key="1">
    <citation type="submission" date="2018-11" db="EMBL/GenBank/DDBJ databases">
        <title>Deinococcus shelandsis sp. nov., isolated from South Shetland Islands soil of Antarctica.</title>
        <authorList>
            <person name="Tian J."/>
        </authorList>
    </citation>
    <scope>NUCLEOTIDE SEQUENCE [LARGE SCALE GENOMIC DNA]</scope>
    <source>
        <strain evidence="3 4">S14-83T</strain>
    </source>
</reference>
<evidence type="ECO:0000313" key="4">
    <source>
        <dbReference type="Proteomes" id="UP000276417"/>
    </source>
</evidence>
<dbReference type="AlphaFoldDB" id="A0A3G8YK16"/>
<keyword evidence="4" id="KW-1185">Reference proteome</keyword>
<dbReference type="InterPro" id="IPR006860">
    <property type="entry name" value="FecR"/>
</dbReference>
<proteinExistence type="predicted"/>
<name>A0A3G8YK16_9DEIO</name>
<dbReference type="Proteomes" id="UP000276417">
    <property type="component" value="Chromosome 1"/>
</dbReference>
<dbReference type="PANTHER" id="PTHR38731">
    <property type="entry name" value="LIPL45-RELATED LIPOPROTEIN-RELATED"/>
    <property type="match status" value="1"/>
</dbReference>
<feature type="domain" description="FecR protein" evidence="2">
    <location>
        <begin position="219"/>
        <end position="316"/>
    </location>
</feature>